<reference evidence="4 5" key="1">
    <citation type="submission" date="2016-10" db="EMBL/GenBank/DDBJ databases">
        <authorList>
            <person name="de Groot N.N."/>
        </authorList>
    </citation>
    <scope>NUCLEOTIDE SEQUENCE [LARGE SCALE GENOMIC DNA]</scope>
    <source>
        <strain evidence="4 5">DSM 19182</strain>
    </source>
</reference>
<dbReference type="STRING" id="426703.SAMN04488100_12312"/>
<dbReference type="Proteomes" id="UP000321425">
    <property type="component" value="Unassembled WGS sequence"/>
</dbReference>
<gene>
    <name evidence="3" type="ORF">APU01nite_06700</name>
    <name evidence="4" type="ORF">SAMN04488100_12312</name>
</gene>
<dbReference type="Proteomes" id="UP000198548">
    <property type="component" value="Unassembled WGS sequence"/>
</dbReference>
<evidence type="ECO:0000259" key="2">
    <source>
        <dbReference type="PROSITE" id="PS50943"/>
    </source>
</evidence>
<comment type="similarity">
    <text evidence="1">Belongs to the short-chain fatty acyl-CoA assimilation regulator (ScfR) family.</text>
</comment>
<dbReference type="InterPro" id="IPR010982">
    <property type="entry name" value="Lambda_DNA-bd_dom_sf"/>
</dbReference>
<dbReference type="Pfam" id="PF01381">
    <property type="entry name" value="HTH_3"/>
    <property type="match status" value="1"/>
</dbReference>
<dbReference type="EMBL" id="FOBL01000023">
    <property type="protein sequence ID" value="SEM06064.1"/>
    <property type="molecule type" value="Genomic_DNA"/>
</dbReference>
<dbReference type="InterPro" id="IPR010359">
    <property type="entry name" value="IrrE_HExxH"/>
</dbReference>
<dbReference type="GO" id="GO:0003677">
    <property type="term" value="F:DNA binding"/>
    <property type="evidence" value="ECO:0007669"/>
    <property type="project" value="InterPro"/>
</dbReference>
<organism evidence="4 5">
    <name type="scientific">Alkalibacterium putridalgicola</name>
    <dbReference type="NCBI Taxonomy" id="426703"/>
    <lineage>
        <taxon>Bacteria</taxon>
        <taxon>Bacillati</taxon>
        <taxon>Bacillota</taxon>
        <taxon>Bacilli</taxon>
        <taxon>Lactobacillales</taxon>
        <taxon>Carnobacteriaceae</taxon>
        <taxon>Alkalibacterium</taxon>
    </lineage>
</organism>
<sequence length="398" mass="46397">MQRIFNGKRLKEARLFNQYTITALSKELEVSKQMVSKYENLNSQPSKETLFKISNLLKFPTEFFMTEDNSSIASNGLYFRSYLTSTQKEKEPATYWLKYALIIKEYLNQYVDFPDLKNTDSITESIDLQSSNLTLNDIEKIAQHVRELLDYNDQPIENMVEFAELLGITVINNNGFSEKVDAFSSRYSIGDNNYFVISIPSEGTFFRQQFSIAHEIGHWILHEGMDPQELEKDEYKLMEQDANNFASCLLMPAERFTKDVENTGTHFESFLILKKRWNVSVSSMIMRSYQLGLITSIEKQSLFKHMSYKGYRKLEPFDKETKVNKPVAIRQAMKLLDDNNVRTGAEIRDELAEKYNLYLNLEFLSQVTDLPKQFFMDNRESGVVLSIKDNYNSKSKLQ</sequence>
<dbReference type="RefSeq" id="WP_091488802.1">
    <property type="nucleotide sequence ID" value="NZ_BJUX01000005.1"/>
</dbReference>
<dbReference type="CDD" id="cd00093">
    <property type="entry name" value="HTH_XRE"/>
    <property type="match status" value="1"/>
</dbReference>
<accession>A0A1H7VAM0</accession>
<name>A0A1H7VAM0_9LACT</name>
<reference evidence="3 6" key="2">
    <citation type="submission" date="2019-07" db="EMBL/GenBank/DDBJ databases">
        <title>Whole genome shotgun sequence of Alkalibacterium putridalgicola NBRC 103243.</title>
        <authorList>
            <person name="Hosoyama A."/>
            <person name="Uohara A."/>
            <person name="Ohji S."/>
            <person name="Ichikawa N."/>
        </authorList>
    </citation>
    <scope>NUCLEOTIDE SEQUENCE [LARGE SCALE GENOMIC DNA]</scope>
    <source>
        <strain evidence="3 6">NBRC 103243</strain>
    </source>
</reference>
<dbReference type="AlphaFoldDB" id="A0A1H7VAM0"/>
<dbReference type="Gene3D" id="1.10.260.40">
    <property type="entry name" value="lambda repressor-like DNA-binding domains"/>
    <property type="match status" value="1"/>
</dbReference>
<dbReference type="PANTHER" id="PTHR43236:SF1">
    <property type="entry name" value="BLL7220 PROTEIN"/>
    <property type="match status" value="1"/>
</dbReference>
<dbReference type="InterPro" id="IPR001387">
    <property type="entry name" value="Cro/C1-type_HTH"/>
</dbReference>
<dbReference type="PANTHER" id="PTHR43236">
    <property type="entry name" value="ANTITOXIN HIGA1"/>
    <property type="match status" value="1"/>
</dbReference>
<proteinExistence type="inferred from homology"/>
<dbReference type="SMART" id="SM00530">
    <property type="entry name" value="HTH_XRE"/>
    <property type="match status" value="1"/>
</dbReference>
<evidence type="ECO:0000256" key="1">
    <source>
        <dbReference type="ARBA" id="ARBA00007227"/>
    </source>
</evidence>
<protein>
    <submittedName>
        <fullName evidence="3">Transcriptional regulator</fullName>
    </submittedName>
    <submittedName>
        <fullName evidence="4">Zn-dependent peptidase ImmA, M78 family</fullName>
    </submittedName>
</protein>
<evidence type="ECO:0000313" key="5">
    <source>
        <dbReference type="Proteomes" id="UP000198548"/>
    </source>
</evidence>
<evidence type="ECO:0000313" key="4">
    <source>
        <dbReference type="EMBL" id="SEM06064.1"/>
    </source>
</evidence>
<dbReference type="EMBL" id="BJUX01000005">
    <property type="protein sequence ID" value="GEK88631.1"/>
    <property type="molecule type" value="Genomic_DNA"/>
</dbReference>
<dbReference type="InterPro" id="IPR052345">
    <property type="entry name" value="Rad_response_metalloprotease"/>
</dbReference>
<feature type="domain" description="HTH cro/C1-type" evidence="2">
    <location>
        <begin position="10"/>
        <end position="64"/>
    </location>
</feature>
<dbReference type="OrthoDB" id="9816277at2"/>
<dbReference type="Gene3D" id="1.10.10.2910">
    <property type="match status" value="1"/>
</dbReference>
<evidence type="ECO:0000313" key="6">
    <source>
        <dbReference type="Proteomes" id="UP000321425"/>
    </source>
</evidence>
<keyword evidence="6" id="KW-1185">Reference proteome</keyword>
<dbReference type="PROSITE" id="PS50943">
    <property type="entry name" value="HTH_CROC1"/>
    <property type="match status" value="1"/>
</dbReference>
<evidence type="ECO:0000313" key="3">
    <source>
        <dbReference type="EMBL" id="GEK88631.1"/>
    </source>
</evidence>
<dbReference type="SUPFAM" id="SSF47413">
    <property type="entry name" value="lambda repressor-like DNA-binding domains"/>
    <property type="match status" value="1"/>
</dbReference>
<dbReference type="Pfam" id="PF06114">
    <property type="entry name" value="Peptidase_M78"/>
    <property type="match status" value="1"/>
</dbReference>